<name>A0ABT5LFC2_9GAMM</name>
<gene>
    <name evidence="1" type="ORF">PSI23_11010</name>
</gene>
<keyword evidence="2" id="KW-1185">Reference proteome</keyword>
<dbReference type="Proteomes" id="UP001217178">
    <property type="component" value="Unassembled WGS sequence"/>
</dbReference>
<reference evidence="1 2" key="1">
    <citation type="submission" date="2023-02" db="EMBL/GenBank/DDBJ databases">
        <title>Entomopathogenic bacteria.</title>
        <authorList>
            <person name="Machado R.A."/>
        </authorList>
    </citation>
    <scope>NUCLEOTIDE SEQUENCE [LARGE SCALE GENOMIC DNA]</scope>
    <source>
        <strain evidence="1 2">XENO-10</strain>
    </source>
</reference>
<evidence type="ECO:0000313" key="1">
    <source>
        <dbReference type="EMBL" id="MDC9589812.1"/>
    </source>
</evidence>
<evidence type="ECO:0000313" key="2">
    <source>
        <dbReference type="Proteomes" id="UP001217178"/>
    </source>
</evidence>
<organism evidence="1 2">
    <name type="scientific">Xenorhabdus yunnanensis</name>
    <dbReference type="NCBI Taxonomy" id="3025878"/>
    <lineage>
        <taxon>Bacteria</taxon>
        <taxon>Pseudomonadati</taxon>
        <taxon>Pseudomonadota</taxon>
        <taxon>Gammaproteobacteria</taxon>
        <taxon>Enterobacterales</taxon>
        <taxon>Morganellaceae</taxon>
        <taxon>Xenorhabdus</taxon>
    </lineage>
</organism>
<sequence>MDNREKLIAIGEKVFGKQWQSPMSRLLGVDSRAVRRYVSGDSRPPMTYRLIEALEKKQREINEAIALAQSDLISGDDATIEVIDSIVSQYTYEDEHYRKGAFDAVNNSIYEETYLSDLHQAAKKYAQE</sequence>
<protein>
    <recommendedName>
        <fullName evidence="3">Transcriptional regulator</fullName>
    </recommendedName>
</protein>
<dbReference type="EMBL" id="JAQRFI010000022">
    <property type="protein sequence ID" value="MDC9589812.1"/>
    <property type="molecule type" value="Genomic_DNA"/>
</dbReference>
<accession>A0ABT5LFC2</accession>
<evidence type="ECO:0008006" key="3">
    <source>
        <dbReference type="Google" id="ProtNLM"/>
    </source>
</evidence>
<comment type="caution">
    <text evidence="1">The sequence shown here is derived from an EMBL/GenBank/DDBJ whole genome shotgun (WGS) entry which is preliminary data.</text>
</comment>
<proteinExistence type="predicted"/>
<dbReference type="RefSeq" id="WP_273555128.1">
    <property type="nucleotide sequence ID" value="NZ_JAQRFI010000022.1"/>
</dbReference>